<dbReference type="Pfam" id="PF14255">
    <property type="entry name" value="Zn_ribbon_21"/>
    <property type="match status" value="1"/>
</dbReference>
<dbReference type="EMBL" id="FPJW01000010">
    <property type="protein sequence ID" value="SFX70227.1"/>
    <property type="molecule type" value="Genomic_DNA"/>
</dbReference>
<dbReference type="Proteomes" id="UP000182350">
    <property type="component" value="Unassembled WGS sequence"/>
</dbReference>
<protein>
    <submittedName>
        <fullName evidence="1">Cysteine-rich CPXCG</fullName>
    </submittedName>
</protein>
<evidence type="ECO:0000313" key="2">
    <source>
        <dbReference type="Proteomes" id="UP000182350"/>
    </source>
</evidence>
<accession>A0A1K1Z936</accession>
<gene>
    <name evidence="1" type="ORF">SAMN02745752_02584</name>
</gene>
<proteinExistence type="predicted"/>
<dbReference type="OrthoDB" id="9814566at2"/>
<evidence type="ECO:0000313" key="1">
    <source>
        <dbReference type="EMBL" id="SFX70227.1"/>
    </source>
</evidence>
<organism evidence="1 2">
    <name type="scientific">Marinospirillum alkaliphilum DSM 21637</name>
    <dbReference type="NCBI Taxonomy" id="1122209"/>
    <lineage>
        <taxon>Bacteria</taxon>
        <taxon>Pseudomonadati</taxon>
        <taxon>Pseudomonadota</taxon>
        <taxon>Gammaproteobacteria</taxon>
        <taxon>Oceanospirillales</taxon>
        <taxon>Oceanospirillaceae</taxon>
        <taxon>Marinospirillum</taxon>
    </lineage>
</organism>
<reference evidence="1 2" key="1">
    <citation type="submission" date="2016-11" db="EMBL/GenBank/DDBJ databases">
        <authorList>
            <person name="Jaros S."/>
            <person name="Januszkiewicz K."/>
            <person name="Wedrychowicz H."/>
        </authorList>
    </citation>
    <scope>NUCLEOTIDE SEQUENCE [LARGE SCALE GENOMIC DNA]</scope>
    <source>
        <strain evidence="1 2">DSM 21637</strain>
    </source>
</reference>
<name>A0A1K1Z936_9GAMM</name>
<keyword evidence="2" id="KW-1185">Reference proteome</keyword>
<dbReference type="STRING" id="1122209.SAMN02745752_02584"/>
<dbReference type="InterPro" id="IPR025990">
    <property type="entry name" value="zinc_ribbon_bacterial"/>
</dbReference>
<sequence>MNEEMLWTHHDHCPYCGSPLQLAIDTSAGSHECVEDCDTCCAPINVEVSIDHSGEVSSVYLRREND</sequence>
<dbReference type="AlphaFoldDB" id="A0A1K1Z936"/>
<dbReference type="RefSeq" id="WP_072326912.1">
    <property type="nucleotide sequence ID" value="NZ_FPJW01000010.1"/>
</dbReference>